<dbReference type="SMART" id="SM00060">
    <property type="entry name" value="FN3"/>
    <property type="match status" value="1"/>
</dbReference>
<dbReference type="PROSITE" id="PS50853">
    <property type="entry name" value="FN3"/>
    <property type="match status" value="1"/>
</dbReference>
<keyword evidence="5" id="KW-0614">Plasmid</keyword>
<dbReference type="InterPro" id="IPR004197">
    <property type="entry name" value="Cellulase_Ig-like"/>
</dbReference>
<evidence type="ECO:0000256" key="3">
    <source>
        <dbReference type="ARBA" id="ARBA00023326"/>
    </source>
</evidence>
<keyword evidence="6" id="KW-1185">Reference proteome</keyword>
<evidence type="ECO:0000313" key="5">
    <source>
        <dbReference type="EMBL" id="BDD01896.1"/>
    </source>
</evidence>
<dbReference type="InterPro" id="IPR014756">
    <property type="entry name" value="Ig_E-set"/>
</dbReference>
<dbReference type="Pfam" id="PF18962">
    <property type="entry name" value="Por_Secre_tail"/>
    <property type="match status" value="1"/>
</dbReference>
<evidence type="ECO:0000256" key="2">
    <source>
        <dbReference type="ARBA" id="ARBA00023277"/>
    </source>
</evidence>
<dbReference type="RefSeq" id="WP_338399098.1">
    <property type="nucleotide sequence ID" value="NZ_AP025296.1"/>
</dbReference>
<keyword evidence="2" id="KW-0119">Carbohydrate metabolism</keyword>
<organism evidence="5 6">
    <name type="scientific">Persicobacter psychrovividus</name>
    <dbReference type="NCBI Taxonomy" id="387638"/>
    <lineage>
        <taxon>Bacteria</taxon>
        <taxon>Pseudomonadati</taxon>
        <taxon>Bacteroidota</taxon>
        <taxon>Cytophagia</taxon>
        <taxon>Cytophagales</taxon>
        <taxon>Persicobacteraceae</taxon>
        <taxon>Persicobacter</taxon>
    </lineage>
</organism>
<dbReference type="SUPFAM" id="SSF48208">
    <property type="entry name" value="Six-hairpin glycosidases"/>
    <property type="match status" value="1"/>
</dbReference>
<dbReference type="InterPro" id="IPR012341">
    <property type="entry name" value="6hp_glycosidase-like_sf"/>
</dbReference>
<accession>A0ABN6LG17</accession>
<geneLocation type="plasmid" evidence="5 6">
    <name>pPP4</name>
</geneLocation>
<dbReference type="SUPFAM" id="SSF49265">
    <property type="entry name" value="Fibronectin type III"/>
    <property type="match status" value="1"/>
</dbReference>
<dbReference type="Pfam" id="PF00759">
    <property type="entry name" value="Glyco_hydro_9"/>
    <property type="match status" value="1"/>
</dbReference>
<dbReference type="InterPro" id="IPR026444">
    <property type="entry name" value="Secre_tail"/>
</dbReference>
<comment type="similarity">
    <text evidence="1">Belongs to the glycosyl hydrolase 9 (cellulase E) family.</text>
</comment>
<dbReference type="CDD" id="cd02850">
    <property type="entry name" value="E_set_Cellulase_N"/>
    <property type="match status" value="1"/>
</dbReference>
<dbReference type="Gene3D" id="1.50.10.10">
    <property type="match status" value="1"/>
</dbReference>
<sequence length="1498" mass="168158">MRHTQKLPPTKLLLLLGIFLLNALAATASEIIRVSPISDQILLLYIEDGFIDTYGIGENVPDHKTYHEPTDPQQLYVLENYTITSPDDNNYSNGKSPIHVGRKSKAIHYNDEWSAVPYVMGHWVYIRLPHALQAYKNYQLQLDHIVGGEGRKSFYFDPQQLRSETIHVNMVGFPATGPKYAYLSQWMGDFNSEPHTNGGLHLDQYNGQTFRLVNYNTKQTVYTGNIQLRMRKDVAETSNYDFAPDYNYTKADVWECDFSNFNTAGEYVVVVDGLGCSYPFEIGQDAINEPFVYAMKGLFWQRQGIVKEKTDGTIMPRDHHYNDITWLWDKDYLPGDDHSGEGFNTATAQQVNGIYGYYMDAGDWDGYVHHAKVPMALLMLYELSPETFKDGDVGNRYKLSESDQWIDEGNNGIPDLLDEAVWLINYYKRSKDILKNNYGGTGGVPGYVGRDGVPGINITAWQDTRDWYLSGESAWQTYYYAGLSAYYALCLNKFHQLTGSGNHPEFESWKNEAINAYSWAKAHPQNTDLSDTKNEELRAKGFAAASIYRLTGIAEYQTDLKAYFNWETKKNDGEWSNQNTIDVCQAFMAMIPDGHPNLDQSLKTSCTAEVLRKADDFKVTHNQTNAFRQGIERDQFIQIGGVSTPRLTLVTIAHHLTGEQKYADVIHNSMNYALGGNQMNMVYLSGLGEFSDQWVFNPNGWLTTDINSMVYPARPDIGYTTYFGATNYWWYISISSEYWSRSASYPSAIENPTAWPGTEQKFFNQYSIQGGEFTIHQQNSYMIFNTGYRKALANVVGNGFRVPALPTVDLQLNDQQYISGNKTVLTASASENTRYVRYYADWKMIGESDQKSNNYRVEWSPFLPANTAVKITAVAISDRGQWSKYSTSGEAEVMINSDGDTQAPSKPAGLYAFDVEALSYQLAWQPVSENDKLKHYEIHINGALAATTPQTSYKVENADPSSTYKIKIVAVDRTANKSAASDELTVNTPSVHLGDGTIFQQSADADGLAQMEAEHYSYRAEGNGNFDGKFWLEHEDPAASNGVYMMVNDDNNKNSAGTLNGPKLEYLINFVHSGTHYVWVKCQPDNAADNSVVLAFNDQNLGDWSLGDHPNWVWRKSELTISATAGTQKLGIYMREDGTKIDQVVVTKNPNYQPGSAPSPISAIISAPAENTVFEEGENINIQTTTTGDIHLISFFRVTDGEWIFLGNDMSSPFSWDAADFPAGEHQLVISAKDFNDNATPYYFVNITVEPSNLAYRQQDDGLVFFEAEGFMREGTGNGNYAGMYWSSFNDAGASESTYVMVNDNGNANSSNSLNGPHLLFDIDFVKTGKHYFWVRHRSNNGADNSIITALNGQRIADWHLPDNASDWIWTKSSATFNVEQTGVQEFGVYMREDGTPIDKIVLTTSSTYKPEGYGPENLREFTSDTNELQVSPNPSHGQLTISSEQAIRQIKILDLSGRVVKTVTVNQLKTELQLPSGIYTLEVTTDQAVSIKKVIIY</sequence>
<dbReference type="Gene3D" id="2.60.40.10">
    <property type="entry name" value="Immunoglobulins"/>
    <property type="match status" value="4"/>
</dbReference>
<protein>
    <recommendedName>
        <fullName evidence="4">Fibronectin type-III domain-containing protein</fullName>
    </recommendedName>
</protein>
<keyword evidence="3" id="KW-0624">Polysaccharide degradation</keyword>
<evidence type="ECO:0000256" key="1">
    <source>
        <dbReference type="ARBA" id="ARBA00007072"/>
    </source>
</evidence>
<dbReference type="SUPFAM" id="SSF81296">
    <property type="entry name" value="E set domains"/>
    <property type="match status" value="1"/>
</dbReference>
<dbReference type="InterPro" id="IPR008928">
    <property type="entry name" value="6-hairpin_glycosidase_sf"/>
</dbReference>
<gene>
    <name evidence="5" type="ORF">PEPS_41760</name>
</gene>
<name>A0ABN6LG17_9BACT</name>
<proteinExistence type="inferred from homology"/>
<dbReference type="Proteomes" id="UP001354989">
    <property type="component" value="Plasmid pPP4"/>
</dbReference>
<dbReference type="InterPro" id="IPR036116">
    <property type="entry name" value="FN3_sf"/>
</dbReference>
<dbReference type="InterPro" id="IPR001701">
    <property type="entry name" value="Glyco_hydro_9"/>
</dbReference>
<evidence type="ECO:0000259" key="4">
    <source>
        <dbReference type="PROSITE" id="PS50853"/>
    </source>
</evidence>
<dbReference type="NCBIfam" id="TIGR04183">
    <property type="entry name" value="Por_Secre_tail"/>
    <property type="match status" value="1"/>
</dbReference>
<dbReference type="InterPro" id="IPR013783">
    <property type="entry name" value="Ig-like_fold"/>
</dbReference>
<feature type="domain" description="Fibronectin type-III" evidence="4">
    <location>
        <begin position="903"/>
        <end position="991"/>
    </location>
</feature>
<dbReference type="InterPro" id="IPR003961">
    <property type="entry name" value="FN3_dom"/>
</dbReference>
<reference evidence="5 6" key="1">
    <citation type="submission" date="2021-12" db="EMBL/GenBank/DDBJ databases">
        <title>Genome sequencing of bacteria with rrn-lacking chromosome and rrn-plasmid.</title>
        <authorList>
            <person name="Anda M."/>
            <person name="Iwasaki W."/>
        </authorList>
    </citation>
    <scope>NUCLEOTIDE SEQUENCE [LARGE SCALE GENOMIC DNA]</scope>
    <source>
        <strain evidence="5 6">NBRC 101262</strain>
        <plasmid evidence="5 6">pPP4</plasmid>
    </source>
</reference>
<dbReference type="CDD" id="cd00063">
    <property type="entry name" value="FN3"/>
    <property type="match status" value="1"/>
</dbReference>
<evidence type="ECO:0000313" key="6">
    <source>
        <dbReference type="Proteomes" id="UP001354989"/>
    </source>
</evidence>
<dbReference type="EMBL" id="AP025296">
    <property type="protein sequence ID" value="BDD01896.1"/>
    <property type="molecule type" value="Genomic_DNA"/>
</dbReference>
<dbReference type="Gene3D" id="2.60.120.1620">
    <property type="match status" value="2"/>
</dbReference>
<dbReference type="Pfam" id="PF02927">
    <property type="entry name" value="CelD_N"/>
    <property type="match status" value="1"/>
</dbReference>